<dbReference type="GO" id="GO:0045454">
    <property type="term" value="P:cell redox homeostasis"/>
    <property type="evidence" value="ECO:0007669"/>
    <property type="project" value="TreeGrafter"/>
</dbReference>
<evidence type="ECO:0000313" key="7">
    <source>
        <dbReference type="EMBL" id="GAG02206.1"/>
    </source>
</evidence>
<evidence type="ECO:0000259" key="6">
    <source>
        <dbReference type="Pfam" id="PF02683"/>
    </source>
</evidence>
<gene>
    <name evidence="7" type="ORF">S01H1_41878</name>
</gene>
<dbReference type="GO" id="GO:0015035">
    <property type="term" value="F:protein-disulfide reductase activity"/>
    <property type="evidence" value="ECO:0007669"/>
    <property type="project" value="TreeGrafter"/>
</dbReference>
<dbReference type="InterPro" id="IPR036249">
    <property type="entry name" value="Thioredoxin-like_sf"/>
</dbReference>
<dbReference type="Pfam" id="PF13899">
    <property type="entry name" value="Thioredoxin_7"/>
    <property type="match status" value="1"/>
</dbReference>
<evidence type="ECO:0000256" key="1">
    <source>
        <dbReference type="ARBA" id="ARBA00004141"/>
    </source>
</evidence>
<feature type="non-terminal residue" evidence="7">
    <location>
        <position position="1"/>
    </location>
</feature>
<feature type="transmembrane region" description="Helical" evidence="5">
    <location>
        <begin position="87"/>
        <end position="104"/>
    </location>
</feature>
<evidence type="ECO:0000256" key="4">
    <source>
        <dbReference type="ARBA" id="ARBA00023136"/>
    </source>
</evidence>
<feature type="transmembrane region" description="Helical" evidence="5">
    <location>
        <begin position="49"/>
        <end position="67"/>
    </location>
</feature>
<dbReference type="EMBL" id="BARS01026583">
    <property type="protein sequence ID" value="GAG02206.1"/>
    <property type="molecule type" value="Genomic_DNA"/>
</dbReference>
<comment type="caution">
    <text evidence="7">The sequence shown here is derived from an EMBL/GenBank/DDBJ whole genome shotgun (WGS) entry which is preliminary data.</text>
</comment>
<feature type="transmembrane region" description="Helical" evidence="5">
    <location>
        <begin position="116"/>
        <end position="137"/>
    </location>
</feature>
<dbReference type="Pfam" id="PF02683">
    <property type="entry name" value="DsbD_TM"/>
    <property type="match status" value="1"/>
</dbReference>
<evidence type="ECO:0000256" key="2">
    <source>
        <dbReference type="ARBA" id="ARBA00022692"/>
    </source>
</evidence>
<dbReference type="PANTHER" id="PTHR32234:SF0">
    <property type="entry name" value="THIOL:DISULFIDE INTERCHANGE PROTEIN DSBD"/>
    <property type="match status" value="1"/>
</dbReference>
<comment type="subcellular location">
    <subcellularLocation>
        <location evidence="1">Membrane</location>
        <topology evidence="1">Multi-pass membrane protein</topology>
    </subcellularLocation>
</comment>
<accession>X0VNR9</accession>
<sequence>SSIAGKSGSGKGYPGAVGMGFLAAILSTPCSFAILAAAFAWAQLQPLPLGTFAIMVIGIGMAVPYAILTSMPGLLNRLPKSGRWMELFKQALGFVLLIIAVKMIKGIPATSRIGVLYFAVVLSFCIWMWSSWVGYGTKLSRKLVVRGIAVLLVIGAWLFLFAPELVDWQEYDANLIEAAVAEQRPVLIKFTADWCWNCGVVEKVVYRRKDIAGLIEQKNVLAIKADTTVADYPATIALKNKYEEPGVPVTILHIPGEKEPLRLHQI</sequence>
<feature type="non-terminal residue" evidence="7">
    <location>
        <position position="266"/>
    </location>
</feature>
<protein>
    <recommendedName>
        <fullName evidence="6">Cytochrome C biogenesis protein transmembrane domain-containing protein</fullName>
    </recommendedName>
</protein>
<dbReference type="GO" id="GO:0016020">
    <property type="term" value="C:membrane"/>
    <property type="evidence" value="ECO:0007669"/>
    <property type="project" value="UniProtKB-SubCell"/>
</dbReference>
<dbReference type="AlphaFoldDB" id="X0VNR9"/>
<organism evidence="7">
    <name type="scientific">marine sediment metagenome</name>
    <dbReference type="NCBI Taxonomy" id="412755"/>
    <lineage>
        <taxon>unclassified sequences</taxon>
        <taxon>metagenomes</taxon>
        <taxon>ecological metagenomes</taxon>
    </lineage>
</organism>
<evidence type="ECO:0000256" key="3">
    <source>
        <dbReference type="ARBA" id="ARBA00022989"/>
    </source>
</evidence>
<keyword evidence="2 5" id="KW-0812">Transmembrane</keyword>
<dbReference type="SUPFAM" id="SSF52833">
    <property type="entry name" value="Thioredoxin-like"/>
    <property type="match status" value="1"/>
</dbReference>
<dbReference type="GO" id="GO:0017004">
    <property type="term" value="P:cytochrome complex assembly"/>
    <property type="evidence" value="ECO:0007669"/>
    <property type="project" value="InterPro"/>
</dbReference>
<feature type="transmembrane region" description="Helical" evidence="5">
    <location>
        <begin position="20"/>
        <end position="42"/>
    </location>
</feature>
<dbReference type="Gene3D" id="3.40.30.10">
    <property type="entry name" value="Glutaredoxin"/>
    <property type="match status" value="1"/>
</dbReference>
<name>X0VNR9_9ZZZZ</name>
<keyword evidence="4 5" id="KW-0472">Membrane</keyword>
<evidence type="ECO:0000256" key="5">
    <source>
        <dbReference type="SAM" id="Phobius"/>
    </source>
</evidence>
<feature type="domain" description="Cytochrome C biogenesis protein transmembrane" evidence="6">
    <location>
        <begin position="10"/>
        <end position="105"/>
    </location>
</feature>
<dbReference type="InterPro" id="IPR003834">
    <property type="entry name" value="Cyt_c_assmbl_TM_dom"/>
</dbReference>
<reference evidence="7" key="1">
    <citation type="journal article" date="2014" name="Front. Microbiol.">
        <title>High frequency of phylogenetically diverse reductive dehalogenase-homologous genes in deep subseafloor sedimentary metagenomes.</title>
        <authorList>
            <person name="Kawai M."/>
            <person name="Futagami T."/>
            <person name="Toyoda A."/>
            <person name="Takaki Y."/>
            <person name="Nishi S."/>
            <person name="Hori S."/>
            <person name="Arai W."/>
            <person name="Tsubouchi T."/>
            <person name="Morono Y."/>
            <person name="Uchiyama I."/>
            <person name="Ito T."/>
            <person name="Fujiyama A."/>
            <person name="Inagaki F."/>
            <person name="Takami H."/>
        </authorList>
    </citation>
    <scope>NUCLEOTIDE SEQUENCE</scope>
    <source>
        <strain evidence="7">Expedition CK06-06</strain>
    </source>
</reference>
<dbReference type="PANTHER" id="PTHR32234">
    <property type="entry name" value="THIOL:DISULFIDE INTERCHANGE PROTEIN DSBD"/>
    <property type="match status" value="1"/>
</dbReference>
<keyword evidence="3 5" id="KW-1133">Transmembrane helix</keyword>
<proteinExistence type="predicted"/>
<feature type="transmembrane region" description="Helical" evidence="5">
    <location>
        <begin position="143"/>
        <end position="162"/>
    </location>
</feature>